<evidence type="ECO:0008006" key="3">
    <source>
        <dbReference type="Google" id="ProtNLM"/>
    </source>
</evidence>
<dbReference type="Proteomes" id="UP000186456">
    <property type="component" value="Unassembled WGS sequence"/>
</dbReference>
<dbReference type="NCBIfam" id="NF042914">
    <property type="entry name" value="SAV915_dom"/>
    <property type="match status" value="1"/>
</dbReference>
<protein>
    <recommendedName>
        <fullName evidence="3">SseB protein N-terminal domain-containing protein</fullName>
    </recommendedName>
</protein>
<proteinExistence type="predicted"/>
<dbReference type="EMBL" id="FNJN01000001">
    <property type="protein sequence ID" value="SDO67004.1"/>
    <property type="molecule type" value="Genomic_DNA"/>
</dbReference>
<dbReference type="InterPro" id="IPR049975">
    <property type="entry name" value="SAV_915-like_dom"/>
</dbReference>
<sequence length="104" mass="11561">MSLGGNRGDTMRREVIVPPALYLPLVSDPEGRGQLAVVQKLVDGRRGLLAYTALDRLADACGREQPWMLLMTSELDRIRQMQPFDVVAFDLDIPPQSRRGGRLG</sequence>
<organism evidence="1 2">
    <name type="scientific">Microbacterium testaceum (strain StLB037)</name>
    <dbReference type="NCBI Taxonomy" id="979556"/>
    <lineage>
        <taxon>Bacteria</taxon>
        <taxon>Bacillati</taxon>
        <taxon>Actinomycetota</taxon>
        <taxon>Actinomycetes</taxon>
        <taxon>Micrococcales</taxon>
        <taxon>Microbacteriaceae</taxon>
        <taxon>Microbacterium</taxon>
    </lineage>
</organism>
<dbReference type="RefSeq" id="WP_235556956.1">
    <property type="nucleotide sequence ID" value="NZ_FNJN01000001.1"/>
</dbReference>
<gene>
    <name evidence="1" type="ORF">SAMN04487788_0531</name>
</gene>
<evidence type="ECO:0000313" key="1">
    <source>
        <dbReference type="EMBL" id="SDO67004.1"/>
    </source>
</evidence>
<accession>A0A1H0LFT8</accession>
<dbReference type="AlphaFoldDB" id="A0A1H0LFT8"/>
<name>A0A1H0LFT8_MICTS</name>
<evidence type="ECO:0000313" key="2">
    <source>
        <dbReference type="Proteomes" id="UP000186456"/>
    </source>
</evidence>
<reference evidence="1 2" key="1">
    <citation type="submission" date="2016-10" db="EMBL/GenBank/DDBJ databases">
        <authorList>
            <person name="de Groot N.N."/>
        </authorList>
    </citation>
    <scope>NUCLEOTIDE SEQUENCE [LARGE SCALE GENOMIC DNA]</scope>
    <source>
        <strain evidence="1 2">StLB037</strain>
    </source>
</reference>